<evidence type="ECO:0000313" key="3">
    <source>
        <dbReference type="EMBL" id="SUZ51894.1"/>
    </source>
</evidence>
<dbReference type="InterPro" id="IPR039569">
    <property type="entry name" value="FAS1-like_DH_region"/>
</dbReference>
<dbReference type="SUPFAM" id="SSF54637">
    <property type="entry name" value="Thioesterase/thiol ester dehydrase-isomerase"/>
    <property type="match status" value="1"/>
</dbReference>
<feature type="region of interest" description="Disordered" evidence="1">
    <location>
        <begin position="72"/>
        <end position="103"/>
    </location>
</feature>
<proteinExistence type="predicted"/>
<gene>
    <name evidence="3" type="ORF">METZ01_LOCUS4748</name>
</gene>
<evidence type="ECO:0000256" key="1">
    <source>
        <dbReference type="SAM" id="MobiDB-lite"/>
    </source>
</evidence>
<accession>A0A381NCQ7</accession>
<dbReference type="Pfam" id="PF13452">
    <property type="entry name" value="FAS1_DH_region"/>
    <property type="match status" value="1"/>
</dbReference>
<dbReference type="Gene3D" id="3.10.129.10">
    <property type="entry name" value="Hotdog Thioesterase"/>
    <property type="match status" value="1"/>
</dbReference>
<feature type="domain" description="FAS1-like dehydratase" evidence="2">
    <location>
        <begin position="4"/>
        <end position="144"/>
    </location>
</feature>
<dbReference type="EMBL" id="UINC01000244">
    <property type="protein sequence ID" value="SUZ51894.1"/>
    <property type="molecule type" value="Genomic_DNA"/>
</dbReference>
<dbReference type="AlphaFoldDB" id="A0A381NCQ7"/>
<evidence type="ECO:0000259" key="2">
    <source>
        <dbReference type="Pfam" id="PF13452"/>
    </source>
</evidence>
<sequence length="152" mass="17629">MRKMKGVWTDERTAPPISMSDIRKWAIATYWPEQPPRIYWDESYAEGTRWSGILAPPDFNPFAWPVERIARGGIPQPRKPDGSRLTGMNGGQTDTYGAPMRPGDVITARSRLSDWHERDGRLGWTLYTTTEIEWRNQDDDRVKTRMSIGIRY</sequence>
<protein>
    <recommendedName>
        <fullName evidence="2">FAS1-like dehydratase domain-containing protein</fullName>
    </recommendedName>
</protein>
<reference evidence="3" key="1">
    <citation type="submission" date="2018-05" db="EMBL/GenBank/DDBJ databases">
        <authorList>
            <person name="Lanie J.A."/>
            <person name="Ng W.-L."/>
            <person name="Kazmierczak K.M."/>
            <person name="Andrzejewski T.M."/>
            <person name="Davidsen T.M."/>
            <person name="Wayne K.J."/>
            <person name="Tettelin H."/>
            <person name="Glass J.I."/>
            <person name="Rusch D."/>
            <person name="Podicherti R."/>
            <person name="Tsui H.-C.T."/>
            <person name="Winkler M.E."/>
        </authorList>
    </citation>
    <scope>NUCLEOTIDE SEQUENCE</scope>
</reference>
<organism evidence="3">
    <name type="scientific">marine metagenome</name>
    <dbReference type="NCBI Taxonomy" id="408172"/>
    <lineage>
        <taxon>unclassified sequences</taxon>
        <taxon>metagenomes</taxon>
        <taxon>ecological metagenomes</taxon>
    </lineage>
</organism>
<dbReference type="InterPro" id="IPR029069">
    <property type="entry name" value="HotDog_dom_sf"/>
</dbReference>
<name>A0A381NCQ7_9ZZZZ</name>